<accession>A0ABT2PZ11</accession>
<evidence type="ECO:0000313" key="3">
    <source>
        <dbReference type="Proteomes" id="UP001209076"/>
    </source>
</evidence>
<organism evidence="2 3">
    <name type="scientific">Paracholeplasma vituli</name>
    <dbReference type="NCBI Taxonomy" id="69473"/>
    <lineage>
        <taxon>Bacteria</taxon>
        <taxon>Bacillati</taxon>
        <taxon>Mycoplasmatota</taxon>
        <taxon>Mollicutes</taxon>
        <taxon>Acholeplasmatales</taxon>
        <taxon>Acholeplasmataceae</taxon>
        <taxon>Paracholeplasma</taxon>
    </lineage>
</organism>
<dbReference type="EMBL" id="JAOEGN010000007">
    <property type="protein sequence ID" value="MCU0104962.1"/>
    <property type="molecule type" value="Genomic_DNA"/>
</dbReference>
<keyword evidence="1" id="KW-0732">Signal</keyword>
<feature type="signal peptide" evidence="1">
    <location>
        <begin position="1"/>
        <end position="19"/>
    </location>
</feature>
<proteinExistence type="predicted"/>
<dbReference type="RefSeq" id="WP_262096222.1">
    <property type="nucleotide sequence ID" value="NZ_JAOEGN010000007.1"/>
</dbReference>
<dbReference type="Proteomes" id="UP001209076">
    <property type="component" value="Unassembled WGS sequence"/>
</dbReference>
<evidence type="ECO:0008006" key="4">
    <source>
        <dbReference type="Google" id="ProtNLM"/>
    </source>
</evidence>
<evidence type="ECO:0000313" key="2">
    <source>
        <dbReference type="EMBL" id="MCU0104962.1"/>
    </source>
</evidence>
<comment type="caution">
    <text evidence="2">The sequence shown here is derived from an EMBL/GenBank/DDBJ whole genome shotgun (WGS) entry which is preliminary data.</text>
</comment>
<gene>
    <name evidence="2" type="ORF">N7603_04755</name>
</gene>
<reference evidence="3" key="1">
    <citation type="submission" date="2023-07" db="EMBL/GenBank/DDBJ databases">
        <title>Novel Mycoplasma species identified in domestic and wild animals.</title>
        <authorList>
            <person name="Volokhov D.V."/>
            <person name="Furtak V.A."/>
            <person name="Zagorodnyaya T.A."/>
        </authorList>
    </citation>
    <scope>NUCLEOTIDE SEQUENCE [LARGE SCALE GENOMIC DNA]</scope>
    <source>
        <strain evidence="3">92-19</strain>
    </source>
</reference>
<name>A0ABT2PZ11_9MOLU</name>
<sequence>MVKKTMGLMIGVLLLFSLAACNQLEERETFEWTNENAIYAYVKAGHVTEIINNVEAAFGSLSFEKVYVVQKQIDASTPLELLFVLEDNGSEKQQDFIDLLNKDSRISHARKSRDLPFDTVDNRHIDKVKDTIAVGETLILEAKGNIDYYVQPFNREGFLIKPMISKTYTVADFPHVDLKSVVERDNGWLYLELTSEGYFEVIKAIDTLSRLSTIKSVMPDRDLISIIPPVWNISDSTIAIFESTNYGGAPSAVIRGIKSGKVIVDFDGVSCEITVK</sequence>
<feature type="chain" id="PRO_5047529828" description="Lipoprotein" evidence="1">
    <location>
        <begin position="20"/>
        <end position="276"/>
    </location>
</feature>
<protein>
    <recommendedName>
        <fullName evidence="4">Lipoprotein</fullName>
    </recommendedName>
</protein>
<dbReference type="PROSITE" id="PS51257">
    <property type="entry name" value="PROKAR_LIPOPROTEIN"/>
    <property type="match status" value="1"/>
</dbReference>
<evidence type="ECO:0000256" key="1">
    <source>
        <dbReference type="SAM" id="SignalP"/>
    </source>
</evidence>
<keyword evidence="3" id="KW-1185">Reference proteome</keyword>